<gene>
    <name evidence="1" type="ORF">SCP_0706570</name>
</gene>
<dbReference type="OrthoDB" id="4069699at2759"/>
<sequence length="112" mass="12624">MKVCNDSPPYQSKVRRLLAEYAKPCTRAEDYYAPFVNTFNHALEEMKECSLPLLREIDKNEDLDIMFHRNDPKALTGIHGGLKTLRRPDVVLVAHGSAFRAAGDSARVPGMH</sequence>
<evidence type="ECO:0000313" key="1">
    <source>
        <dbReference type="EMBL" id="GBE85470.1"/>
    </source>
</evidence>
<accession>A0A401GTF4</accession>
<keyword evidence="2" id="KW-1185">Reference proteome</keyword>
<evidence type="ECO:0000313" key="2">
    <source>
        <dbReference type="Proteomes" id="UP000287166"/>
    </source>
</evidence>
<protein>
    <submittedName>
        <fullName evidence="1">Uncharacterized protein</fullName>
    </submittedName>
</protein>
<reference evidence="1 2" key="1">
    <citation type="journal article" date="2018" name="Sci. Rep.">
        <title>Genome sequence of the cauliflower mushroom Sparassis crispa (Hanabiratake) and its association with beneficial usage.</title>
        <authorList>
            <person name="Kiyama R."/>
            <person name="Furutani Y."/>
            <person name="Kawaguchi K."/>
            <person name="Nakanishi T."/>
        </authorList>
    </citation>
    <scope>NUCLEOTIDE SEQUENCE [LARGE SCALE GENOMIC DNA]</scope>
</reference>
<name>A0A401GTF4_9APHY</name>
<dbReference type="RefSeq" id="XP_027616383.1">
    <property type="nucleotide sequence ID" value="XM_027760582.1"/>
</dbReference>
<dbReference type="GeneID" id="38782387"/>
<proteinExistence type="predicted"/>
<organism evidence="1 2">
    <name type="scientific">Sparassis crispa</name>
    <dbReference type="NCBI Taxonomy" id="139825"/>
    <lineage>
        <taxon>Eukaryota</taxon>
        <taxon>Fungi</taxon>
        <taxon>Dikarya</taxon>
        <taxon>Basidiomycota</taxon>
        <taxon>Agaricomycotina</taxon>
        <taxon>Agaricomycetes</taxon>
        <taxon>Polyporales</taxon>
        <taxon>Sparassidaceae</taxon>
        <taxon>Sparassis</taxon>
    </lineage>
</organism>
<dbReference type="InParanoid" id="A0A401GTF4"/>
<comment type="caution">
    <text evidence="1">The sequence shown here is derived from an EMBL/GenBank/DDBJ whole genome shotgun (WGS) entry which is preliminary data.</text>
</comment>
<dbReference type="AlphaFoldDB" id="A0A401GTF4"/>
<dbReference type="Proteomes" id="UP000287166">
    <property type="component" value="Unassembled WGS sequence"/>
</dbReference>
<dbReference type="EMBL" id="BFAD01000007">
    <property type="protein sequence ID" value="GBE85470.1"/>
    <property type="molecule type" value="Genomic_DNA"/>
</dbReference>